<evidence type="ECO:0000313" key="17">
    <source>
        <dbReference type="Proteomes" id="UP000887565"/>
    </source>
</evidence>
<dbReference type="Pfam" id="PF06427">
    <property type="entry name" value="UDP-g_GGTase"/>
    <property type="match status" value="1"/>
</dbReference>
<dbReference type="SUPFAM" id="SSF53448">
    <property type="entry name" value="Nucleotide-diphospho-sugar transferases"/>
    <property type="match status" value="1"/>
</dbReference>
<protein>
    <submittedName>
        <fullName evidence="18">UDP-glucose:glycoprotein glucosyltransferase</fullName>
    </submittedName>
</protein>
<comment type="cofactor">
    <cofactor evidence="1">
        <name>Ca(2+)</name>
        <dbReference type="ChEBI" id="CHEBI:29108"/>
    </cofactor>
</comment>
<dbReference type="WBParaSite" id="nRc.2.0.1.t27225-RA">
    <property type="protein sequence ID" value="nRc.2.0.1.t27225-RA"/>
    <property type="gene ID" value="nRc.2.0.1.g27225"/>
</dbReference>
<evidence type="ECO:0000256" key="9">
    <source>
        <dbReference type="ARBA" id="ARBA00045874"/>
    </source>
</evidence>
<comment type="function">
    <text evidence="9">Recognizes glycoproteins with minor folding defects. Reglucosylates single N-glycans near the misfolded part of the protein, thus providing quality control for protein folding in the endoplasmic reticulum. Reglucosylated proteins are recognized by calreticulin for recycling to the endoplasmic reticulum and refolding or degradation.</text>
</comment>
<keyword evidence="6" id="KW-0732">Signal</keyword>
<feature type="domain" description="UGGT thioredoxin-like" evidence="13">
    <location>
        <begin position="313"/>
        <end position="445"/>
    </location>
</feature>
<evidence type="ECO:0000256" key="3">
    <source>
        <dbReference type="ARBA" id="ARBA00004922"/>
    </source>
</evidence>
<dbReference type="InterPro" id="IPR009448">
    <property type="entry name" value="UDP-g_GGtrans"/>
</dbReference>
<dbReference type="InterPro" id="IPR040525">
    <property type="entry name" value="UGGT_TRXL_4"/>
</dbReference>
<evidence type="ECO:0000256" key="6">
    <source>
        <dbReference type="ARBA" id="ARBA00022729"/>
    </source>
</evidence>
<dbReference type="InterPro" id="IPR040694">
    <property type="entry name" value="UGGT_TRXL_2"/>
</dbReference>
<evidence type="ECO:0000256" key="7">
    <source>
        <dbReference type="ARBA" id="ARBA00022824"/>
    </source>
</evidence>
<sequence length="1488" mass="171123">MLRPIVRKILYVGLVSLLSLIYSTSFVDSSSKQNVIVSLEARWSTGILQEACDFIASEEPRLFWKFIESVFDEVDDFEEKTEKDIYDIIIRNAHKLLVKSRQLFLTFALSLRHHSPSVEMQKQTGRNSLNLLSDEMASEVEENFVDFNGLLIFSILNLEKELESLDSYLVKKRSNTLFDHDVHYNGSSISKNLPVVILYGDVYTKQIKEFHKILKKYADGPMPKIDYVFRHFTKKSSNRNIKLSGYAVELAIKSTEYKAQDDSKVQQTDGSSATIDEEEETDLNGFNFKVLKNLHPDLKDQLNEFKVHLLESNELSPLKVWQLQDLSFQAGQKLTSISDPHEALQALIEVNQNFPILARSLLKYTVKDEFRNEVEINQARVLDDMNLNPGDSALFINGLVIDLESKDAFQILDLLKSEEKLASGFFRMGFRREYLSLLMSIDSTQDGASYAIDYRNSYPEFINNLDSDQEYKEFGNSVRLIVQPYFPGMIRPIARNFFTLLFDQVGEREIESADIIKLFKKKYPGEDYDIVFGPDSDYDKGRNTGSKFLNESGLGAAPKVLLNGIPLDDNGITADHFEETVINEIMKITPKIQKDVLEGKLTDNHDVAEYLLDQPGVMPRLNGKILKPKDPVHLDLTDVFEYKAENAEEFEKLGNNLAKNQFIVQNMKYAKLNDDVPLRPVTVWVIADWNSSVGLTMSINAIKSLKHTPKTRIGFLPNWSGNKMYKRSDLMRIYKFIYAAMSVLPAHQAKNVITKILSETIFNKILKDPSFKPQDLEVYGVSWTQFERTLEKLSDDFLSIFNKYATDVLAFTPGTNGLVVNGQIIGPLETNEIFTVEDFTLIEKYHLSRFASIVAQQIQSWQVSNENDKSSDLTMRVCSLIATDTTKMKRHWVYIENDKHSVISIPSKDLSQPTFDVLAVVDPLSPDAQRIVPWLQVLLKIVNADLKVMMNCKPKLSEMPLKNFYRFVLQPELEFTDEGTLKAAPFARFSSLPRKQLLTLNVITPDAWMVESKRAVYDLDNIKMDEVHGDVVALFELEHILLEGHCFDDVTGNPPRGLQFTLGTNSQPIMYDTIVMANLGYFQLKANPGTFVLRLREGRSSEIYDITSHENTDSPSRGFTDISVVMNSFSGRIIRIRVTKKPDKLNEHLLMDQKDSEEQQSVWSSLANSFTSQIEEEKAKEINIFSLASGHLYERFMRYICISVLNIEKSHVSIIYRIMMMSVSKHAKLPVKFWLLKNYLSPNFKEFLPTYAKHYNFSYELVQYKWPRWLHRETVKQRIMWGYKILFLDVLFPLDVKKIIFVDADQVVRVNMQELMDLDLDGAPYAYTPFCDSREEMEGYRFWKRGYWSSHLGHRKYHIRGQYQGLSSDANSLSNLDQDLPNNMIHQVKIKSLPQDWLWCETWCSDKSKSYAKTIDLCNNPQTKEPKLESAMRIIGEWRDYDNEIKLLKDQFESSKLSGLSPSVNSDRKPVVESAKTTSGRGDSREEL</sequence>
<dbReference type="InterPro" id="IPR029044">
    <property type="entry name" value="Nucleotide-diphossugar_trans"/>
</dbReference>
<evidence type="ECO:0000259" key="13">
    <source>
        <dbReference type="Pfam" id="PF18401"/>
    </source>
</evidence>
<evidence type="ECO:0000256" key="1">
    <source>
        <dbReference type="ARBA" id="ARBA00001913"/>
    </source>
</evidence>
<evidence type="ECO:0000256" key="4">
    <source>
        <dbReference type="ARBA" id="ARBA00006351"/>
    </source>
</evidence>
<dbReference type="CDD" id="cd06432">
    <property type="entry name" value="GT8_HUGT1_C_like"/>
    <property type="match status" value="1"/>
</dbReference>
<dbReference type="Proteomes" id="UP000887565">
    <property type="component" value="Unplaced"/>
</dbReference>
<feature type="domain" description="Glucosyltransferase 24 catalytic" evidence="16">
    <location>
        <begin position="1216"/>
        <end position="1446"/>
    </location>
</feature>
<evidence type="ECO:0000256" key="10">
    <source>
        <dbReference type="ARBA" id="ARBA00048456"/>
    </source>
</evidence>
<evidence type="ECO:0000256" key="5">
    <source>
        <dbReference type="ARBA" id="ARBA00022679"/>
    </source>
</evidence>
<proteinExistence type="inferred from homology"/>
<evidence type="ECO:0000256" key="2">
    <source>
        <dbReference type="ARBA" id="ARBA00004319"/>
    </source>
</evidence>
<evidence type="ECO:0000259" key="14">
    <source>
        <dbReference type="Pfam" id="PF18402"/>
    </source>
</evidence>
<dbReference type="GO" id="GO:0005788">
    <property type="term" value="C:endoplasmic reticulum lumen"/>
    <property type="evidence" value="ECO:0007669"/>
    <property type="project" value="UniProtKB-SubCell"/>
</dbReference>
<dbReference type="InterPro" id="IPR040692">
    <property type="entry name" value="UGGT_TRXL_3"/>
</dbReference>
<feature type="region of interest" description="Disordered" evidence="11">
    <location>
        <begin position="1454"/>
        <end position="1488"/>
    </location>
</feature>
<dbReference type="InterPro" id="IPR040693">
    <property type="entry name" value="UGGT_TRXL_1"/>
</dbReference>
<comment type="similarity">
    <text evidence="4">Belongs to the glycosyltransferase 8 family.</text>
</comment>
<keyword evidence="8" id="KW-0325">Glycoprotein</keyword>
<feature type="domain" description="UGGT thioredoxin-like" evidence="12">
    <location>
        <begin position="44"/>
        <end position="239"/>
    </location>
</feature>
<dbReference type="Gene3D" id="3.90.550.10">
    <property type="entry name" value="Spore Coat Polysaccharide Biosynthesis Protein SpsA, Chain A"/>
    <property type="match status" value="1"/>
</dbReference>
<keyword evidence="7" id="KW-0256">Endoplasmic reticulum</keyword>
<name>A0A915JM16_ROMCU</name>
<dbReference type="Pfam" id="PF18401">
    <property type="entry name" value="Thioredoxin_13"/>
    <property type="match status" value="1"/>
</dbReference>
<evidence type="ECO:0000259" key="12">
    <source>
        <dbReference type="Pfam" id="PF18400"/>
    </source>
</evidence>
<organism evidence="17 18">
    <name type="scientific">Romanomermis culicivorax</name>
    <name type="common">Nematode worm</name>
    <dbReference type="NCBI Taxonomy" id="13658"/>
    <lineage>
        <taxon>Eukaryota</taxon>
        <taxon>Metazoa</taxon>
        <taxon>Ecdysozoa</taxon>
        <taxon>Nematoda</taxon>
        <taxon>Enoplea</taxon>
        <taxon>Dorylaimia</taxon>
        <taxon>Mermithida</taxon>
        <taxon>Mermithoidea</taxon>
        <taxon>Mermithidae</taxon>
        <taxon>Romanomermis</taxon>
    </lineage>
</organism>
<dbReference type="GO" id="GO:0003980">
    <property type="term" value="F:UDP-glucose:glycoprotein glucosyltransferase activity"/>
    <property type="evidence" value="ECO:0007669"/>
    <property type="project" value="InterPro"/>
</dbReference>
<comment type="catalytic activity">
    <reaction evidence="10">
        <text>N(4)-(alpha-D-Man-(1-&gt;2)-alpha-D-Man-(1-&gt;2)-alpha-D-Man-(1-&gt;3)-[alpha-D-Man-(1-&gt;2)-alpha-D-Man-(1-&gt;3)-[alpha-D-Man-(1-&gt;2)-alpha-D-Man-(1-&gt;6)]-alpha-D-Man-(1-&gt;6)]-beta-D-Man-(1-&gt;4)-beta-D-GlcNAc-(1-&gt;4)-beta-D-GlcNAc)-L-asparaginyl-[protein] (N-glucan mannose isomer 9A1,2,3B1,2,3) + UDP-alpha-D-glucose = N(4)-(alpha-D-Glc-(1-&gt;3)-alpha-D-Man-(1-&gt;2)-alpha-D-Man-(1-&gt;2)-alpha-D-Man-(1-&gt;3)-[alpha-D-Man-(1-&gt;2)-alpha-D-Man-(1-&gt;3)-[alpha-D-Man-(1-&gt;2)-alpha-D-Man-(1-&gt;6)]-alpha-D-Man-(1-&gt;6)]-beta-D-Man-(1-&gt;4)-beta-D-GlcNAc-(1-&gt;4)-beta-D-GlcNAc)-L-asparaginyl-[protein] + UDP + H(+)</text>
        <dbReference type="Rhea" id="RHEA:61304"/>
        <dbReference type="Rhea" id="RHEA-COMP:14356"/>
        <dbReference type="Rhea" id="RHEA-COMP:14357"/>
        <dbReference type="ChEBI" id="CHEBI:15378"/>
        <dbReference type="ChEBI" id="CHEBI:58223"/>
        <dbReference type="ChEBI" id="CHEBI:58885"/>
        <dbReference type="ChEBI" id="CHEBI:59080"/>
        <dbReference type="ChEBI" id="CHEBI:139493"/>
    </reaction>
</comment>
<dbReference type="InterPro" id="IPR040497">
    <property type="entry name" value="Glyco_transf_24"/>
</dbReference>
<feature type="domain" description="UGGT thioredoxin-like" evidence="14">
    <location>
        <begin position="527"/>
        <end position="624"/>
    </location>
</feature>
<keyword evidence="5" id="KW-0808">Transferase</keyword>
<reference evidence="18" key="1">
    <citation type="submission" date="2022-11" db="UniProtKB">
        <authorList>
            <consortium name="WormBaseParasite"/>
        </authorList>
    </citation>
    <scope>IDENTIFICATION</scope>
</reference>
<evidence type="ECO:0000259" key="15">
    <source>
        <dbReference type="Pfam" id="PF18403"/>
    </source>
</evidence>
<dbReference type="GO" id="GO:0051082">
    <property type="term" value="F:unfolded protein binding"/>
    <property type="evidence" value="ECO:0007669"/>
    <property type="project" value="TreeGrafter"/>
</dbReference>
<comment type="pathway">
    <text evidence="3">Protein modification; protein glycosylation.</text>
</comment>
<feature type="domain" description="UGGT thioredoxin-like" evidence="14">
    <location>
        <begin position="453"/>
        <end position="501"/>
    </location>
</feature>
<dbReference type="Pfam" id="PF18402">
    <property type="entry name" value="Thioredoxin_14"/>
    <property type="match status" value="2"/>
</dbReference>
<evidence type="ECO:0000259" key="16">
    <source>
        <dbReference type="Pfam" id="PF18404"/>
    </source>
</evidence>
<dbReference type="Pfam" id="PF18404">
    <property type="entry name" value="Glyco_transf_24"/>
    <property type="match status" value="1"/>
</dbReference>
<comment type="subcellular location">
    <subcellularLocation>
        <location evidence="2">Endoplasmic reticulum lumen</location>
    </subcellularLocation>
</comment>
<dbReference type="GO" id="GO:0036503">
    <property type="term" value="P:ERAD pathway"/>
    <property type="evidence" value="ECO:0007669"/>
    <property type="project" value="TreeGrafter"/>
</dbReference>
<dbReference type="Pfam" id="PF18403">
    <property type="entry name" value="Thioredoxin_15"/>
    <property type="match status" value="1"/>
</dbReference>
<feature type="compositionally biased region" description="Polar residues" evidence="11">
    <location>
        <begin position="1454"/>
        <end position="1465"/>
    </location>
</feature>
<evidence type="ECO:0000256" key="8">
    <source>
        <dbReference type="ARBA" id="ARBA00023180"/>
    </source>
</evidence>
<dbReference type="GO" id="GO:0018279">
    <property type="term" value="P:protein N-linked glycosylation via asparagine"/>
    <property type="evidence" value="ECO:0007669"/>
    <property type="project" value="TreeGrafter"/>
</dbReference>
<evidence type="ECO:0000313" key="18">
    <source>
        <dbReference type="WBParaSite" id="nRc.2.0.1.t27225-RA"/>
    </source>
</evidence>
<evidence type="ECO:0000256" key="11">
    <source>
        <dbReference type="SAM" id="MobiDB-lite"/>
    </source>
</evidence>
<keyword evidence="17" id="KW-1185">Reference proteome</keyword>
<dbReference type="OMA" id="RQTKTRF"/>
<accession>A0A915JM16</accession>
<feature type="domain" description="UDP-glucose:glycoprotein glucosyltransferase thioredoxin-like" evidence="15">
    <location>
        <begin position="658"/>
        <end position="882"/>
    </location>
</feature>
<dbReference type="PANTHER" id="PTHR11226">
    <property type="entry name" value="UDP-GLUCOSE GLYCOPROTEIN:GLUCOSYLTRANSFERASE"/>
    <property type="match status" value="1"/>
</dbReference>
<dbReference type="Pfam" id="PF18400">
    <property type="entry name" value="Thioredoxin_12"/>
    <property type="match status" value="1"/>
</dbReference>
<dbReference type="PANTHER" id="PTHR11226:SF0">
    <property type="entry name" value="UDP-GLUCOSE:GLYCOPROTEIN GLUCOSYLTRANSFERASE"/>
    <property type="match status" value="1"/>
</dbReference>